<feature type="region of interest" description="Disordered" evidence="1">
    <location>
        <begin position="50"/>
        <end position="86"/>
    </location>
</feature>
<dbReference type="AlphaFoldDB" id="A0AB35YB00"/>
<dbReference type="InterPro" id="IPR025246">
    <property type="entry name" value="IS30-like_HTH"/>
</dbReference>
<feature type="compositionally biased region" description="Basic residues" evidence="1">
    <location>
        <begin position="74"/>
        <end position="86"/>
    </location>
</feature>
<protein>
    <submittedName>
        <fullName evidence="3">Helix-turn-helix domain-containing protein</fullName>
    </submittedName>
</protein>
<gene>
    <name evidence="3" type="ORF">WF834_06225</name>
</gene>
<organism evidence="3 4">
    <name type="scientific">Faecalibacterium wellingii</name>
    <dbReference type="NCBI Taxonomy" id="2929491"/>
    <lineage>
        <taxon>Bacteria</taxon>
        <taxon>Bacillati</taxon>
        <taxon>Bacillota</taxon>
        <taxon>Clostridia</taxon>
        <taxon>Eubacteriales</taxon>
        <taxon>Oscillospiraceae</taxon>
        <taxon>Faecalibacterium</taxon>
    </lineage>
</organism>
<evidence type="ECO:0000256" key="1">
    <source>
        <dbReference type="SAM" id="MobiDB-lite"/>
    </source>
</evidence>
<evidence type="ECO:0000313" key="3">
    <source>
        <dbReference type="EMBL" id="MEJ5195778.1"/>
    </source>
</evidence>
<dbReference type="RefSeq" id="WP_251631852.1">
    <property type="nucleotide sequence ID" value="NZ_JBBFGL010000005.1"/>
</dbReference>
<dbReference type="Gene3D" id="1.10.10.60">
    <property type="entry name" value="Homeodomain-like"/>
    <property type="match status" value="1"/>
</dbReference>
<dbReference type="Pfam" id="PF13936">
    <property type="entry name" value="HTH_38"/>
    <property type="match status" value="1"/>
</dbReference>
<reference evidence="3" key="1">
    <citation type="submission" date="2024-03" db="EMBL/GenBank/DDBJ databases">
        <authorList>
            <person name="Plomp N."/>
            <person name="Harmsen H.J."/>
        </authorList>
    </citation>
    <scope>NUCLEOTIDE SEQUENCE</scope>
    <source>
        <strain evidence="3">HTF-128</strain>
    </source>
</reference>
<comment type="caution">
    <text evidence="3">The sequence shown here is derived from an EMBL/GenBank/DDBJ whole genome shotgun (WGS) entry which is preliminary data.</text>
</comment>
<name>A0AB35YB00_9FIRM</name>
<accession>A0AB35YB00</accession>
<evidence type="ECO:0000313" key="4">
    <source>
        <dbReference type="Proteomes" id="UP001373196"/>
    </source>
</evidence>
<evidence type="ECO:0000259" key="2">
    <source>
        <dbReference type="Pfam" id="PF13936"/>
    </source>
</evidence>
<feature type="domain" description="Transposase IS30-like HTH" evidence="2">
    <location>
        <begin position="4"/>
        <end position="46"/>
    </location>
</feature>
<dbReference type="EMBL" id="JBBFGL010000005">
    <property type="protein sequence ID" value="MEJ5195778.1"/>
    <property type="molecule type" value="Genomic_DNA"/>
</dbReference>
<dbReference type="Proteomes" id="UP001373196">
    <property type="component" value="Unassembled WGS sequence"/>
</dbReference>
<sequence>MAVYKSITFDNRKKIAALYAKGMSISDISDEVGVALRTLYVELKRGATGKLDQNQRPAYDPVLAQRTYQENIRRRGSGPKRKEVKK</sequence>
<proteinExistence type="predicted"/>